<dbReference type="Proteomes" id="UP000248961">
    <property type="component" value="Unassembled WGS sequence"/>
</dbReference>
<dbReference type="EMBL" id="KZ824277">
    <property type="protein sequence ID" value="RAL13869.1"/>
    <property type="molecule type" value="Genomic_DNA"/>
</dbReference>
<dbReference type="Gene3D" id="3.90.79.10">
    <property type="entry name" value="Nucleoside Triphosphate Pyrophosphohydrolase"/>
    <property type="match status" value="1"/>
</dbReference>
<dbReference type="CDD" id="cd18872">
    <property type="entry name" value="NUDIX_eIF-2B"/>
    <property type="match status" value="1"/>
</dbReference>
<evidence type="ECO:0000256" key="2">
    <source>
        <dbReference type="RuleBase" id="RU003814"/>
    </source>
</evidence>
<dbReference type="PANTHER" id="PTHR43475">
    <property type="entry name" value="METHYLTHIORIBOSE-1-PHOSPHATE ISOMERASE"/>
    <property type="match status" value="1"/>
</dbReference>
<keyword evidence="5" id="KW-1185">Reference proteome</keyword>
<proteinExistence type="inferred from homology"/>
<dbReference type="GO" id="GO:0046523">
    <property type="term" value="F:S-methyl-5-thioribose-1-phosphate isomerase activity"/>
    <property type="evidence" value="ECO:0007669"/>
    <property type="project" value="TreeGrafter"/>
</dbReference>
<dbReference type="PROSITE" id="PS51462">
    <property type="entry name" value="NUDIX"/>
    <property type="match status" value="1"/>
</dbReference>
<dbReference type="InterPro" id="IPR015797">
    <property type="entry name" value="NUDIX_hydrolase-like_dom_sf"/>
</dbReference>
<dbReference type="Gene3D" id="3.40.50.10470">
    <property type="entry name" value="Translation initiation factor eif-2b, domain 2"/>
    <property type="match status" value="1"/>
</dbReference>
<dbReference type="RefSeq" id="XP_025553023.1">
    <property type="nucleotide sequence ID" value="XM_025693615.1"/>
</dbReference>
<dbReference type="PANTHER" id="PTHR43475:SF3">
    <property type="entry name" value="TRANSLATION INITIATION FACTOR EIF-2B SUBUNIT FAMILY PROTEIN (AFU_ORTHOLOGUE AFUA_2G14290)"/>
    <property type="match status" value="1"/>
</dbReference>
<protein>
    <submittedName>
        <fullName evidence="4">Nagb/rpia/CoA transferase-like protein</fullName>
    </submittedName>
</protein>
<keyword evidence="4" id="KW-0808">Transferase</keyword>
<dbReference type="GO" id="GO:0016740">
    <property type="term" value="F:transferase activity"/>
    <property type="evidence" value="ECO:0007669"/>
    <property type="project" value="UniProtKB-KW"/>
</dbReference>
<sequence length="548" mass="61519">MSSPSSSSHNDHNDNSQPLEKRAVVSSFIFRFQDGKPLVALFKRSDKVRTYRDHLAPISGSITSEDHDPLATAWRELTEETELNQSNLTHWRTGKPFTFSDQSAGREWTVHPFAFLLKGKQAEESTDDAEPSFKIDWEHTSWEWHSPSSILNEELSPTVPRLKDSFRRIWFEGELRSARAAKTLATGLERLRNDHESGSQELTTIALMILRDFIVQTQDGMDAQWWETVRMAAWHIIKNGRESMGAATMNALVSVLAEVEDVLKDENHKTAEQKWERILSVLDFHLASRKSRATQVKDAFTHYIRYHFLHHGEPRDKLTILTVSASSTIRDSILDAYESLDIHLLELRVLESRPLFEGASIASSLVCNFKSRFKDTPNKNLHVKVYTDASAALAAADVDILLLGADRISATKGVSNKTGSLPAVLCTKHVSPEAQIVVLSDLEKINGSPSVIDDDKHEDNDPVEIMSTWRSDGVKGVGVLEEGMQAAAATTSEEGHSATVSVENIYFEWVPLYMVDAFVSEEGVMDEGRIREKSEQLGKTVDLFFLDL</sequence>
<dbReference type="Pfam" id="PF00293">
    <property type="entry name" value="NUDIX"/>
    <property type="match status" value="1"/>
</dbReference>
<gene>
    <name evidence="4" type="ORF">BO97DRAFT_387855</name>
</gene>
<organism evidence="4 5">
    <name type="scientific">Aspergillus homomorphus (strain CBS 101889)</name>
    <dbReference type="NCBI Taxonomy" id="1450537"/>
    <lineage>
        <taxon>Eukaryota</taxon>
        <taxon>Fungi</taxon>
        <taxon>Dikarya</taxon>
        <taxon>Ascomycota</taxon>
        <taxon>Pezizomycotina</taxon>
        <taxon>Eurotiomycetes</taxon>
        <taxon>Eurotiomycetidae</taxon>
        <taxon>Eurotiales</taxon>
        <taxon>Aspergillaceae</taxon>
        <taxon>Aspergillus</taxon>
        <taxon>Aspergillus subgen. Circumdati</taxon>
    </lineage>
</organism>
<dbReference type="SUPFAM" id="SSF100950">
    <property type="entry name" value="NagB/RpiA/CoA transferase-like"/>
    <property type="match status" value="1"/>
</dbReference>
<evidence type="ECO:0000256" key="1">
    <source>
        <dbReference type="ARBA" id="ARBA00007251"/>
    </source>
</evidence>
<dbReference type="Pfam" id="PF01008">
    <property type="entry name" value="IF-2B"/>
    <property type="match status" value="1"/>
</dbReference>
<name>A0A395I2F5_ASPHC</name>
<dbReference type="STRING" id="1450537.A0A395I2F5"/>
<evidence type="ECO:0000313" key="5">
    <source>
        <dbReference type="Proteomes" id="UP000248961"/>
    </source>
</evidence>
<accession>A0A395I2F5</accession>
<dbReference type="SUPFAM" id="SSF55811">
    <property type="entry name" value="Nudix"/>
    <property type="match status" value="1"/>
</dbReference>
<dbReference type="GO" id="GO:0019509">
    <property type="term" value="P:L-methionine salvage from methylthioadenosine"/>
    <property type="evidence" value="ECO:0007669"/>
    <property type="project" value="TreeGrafter"/>
</dbReference>
<evidence type="ECO:0000313" key="4">
    <source>
        <dbReference type="EMBL" id="RAL13869.1"/>
    </source>
</evidence>
<reference evidence="4 5" key="1">
    <citation type="submission" date="2018-02" db="EMBL/GenBank/DDBJ databases">
        <title>The genomes of Aspergillus section Nigri reveals drivers in fungal speciation.</title>
        <authorList>
            <consortium name="DOE Joint Genome Institute"/>
            <person name="Vesth T.C."/>
            <person name="Nybo J."/>
            <person name="Theobald S."/>
            <person name="Brandl J."/>
            <person name="Frisvad J.C."/>
            <person name="Nielsen K.F."/>
            <person name="Lyhne E.K."/>
            <person name="Kogle M.E."/>
            <person name="Kuo A."/>
            <person name="Riley R."/>
            <person name="Clum A."/>
            <person name="Nolan M."/>
            <person name="Lipzen A."/>
            <person name="Salamov A."/>
            <person name="Henrissat B."/>
            <person name="Wiebenga A."/>
            <person name="De vries R.P."/>
            <person name="Grigoriev I.V."/>
            <person name="Mortensen U.H."/>
            <person name="Andersen M.R."/>
            <person name="Baker S.E."/>
        </authorList>
    </citation>
    <scope>NUCLEOTIDE SEQUENCE [LARGE SCALE GENOMIC DNA]</scope>
    <source>
        <strain evidence="4 5">CBS 101889</strain>
    </source>
</reference>
<evidence type="ECO:0000259" key="3">
    <source>
        <dbReference type="PROSITE" id="PS51462"/>
    </source>
</evidence>
<feature type="domain" description="Nudix hydrolase" evidence="3">
    <location>
        <begin position="20"/>
        <end position="168"/>
    </location>
</feature>
<dbReference type="InterPro" id="IPR037171">
    <property type="entry name" value="NagB/RpiA_transferase-like"/>
</dbReference>
<dbReference type="InterPro" id="IPR042529">
    <property type="entry name" value="IF_2B-like_C"/>
</dbReference>
<dbReference type="VEuPathDB" id="FungiDB:BO97DRAFT_387855"/>
<comment type="similarity">
    <text evidence="1 2">Belongs to the eIF-2B alpha/beta/delta subunits family.</text>
</comment>
<dbReference type="AlphaFoldDB" id="A0A395I2F5"/>
<dbReference type="GeneID" id="37197904"/>
<dbReference type="InterPro" id="IPR000086">
    <property type="entry name" value="NUDIX_hydrolase_dom"/>
</dbReference>
<dbReference type="InterPro" id="IPR000649">
    <property type="entry name" value="IF-2B-related"/>
</dbReference>
<dbReference type="OrthoDB" id="206213at2759"/>